<evidence type="ECO:0000313" key="3">
    <source>
        <dbReference type="Proteomes" id="UP000194221"/>
    </source>
</evidence>
<dbReference type="EMBL" id="LAPZ01000002">
    <property type="protein sequence ID" value="OSY88620.1"/>
    <property type="molecule type" value="Genomic_DNA"/>
</dbReference>
<proteinExistence type="predicted"/>
<keyword evidence="3" id="KW-1185">Reference proteome</keyword>
<evidence type="ECO:0000313" key="2">
    <source>
        <dbReference type="EMBL" id="OSY88620.1"/>
    </source>
</evidence>
<gene>
    <name evidence="2" type="ORF">WH52_02770</name>
</gene>
<feature type="transmembrane region" description="Helical" evidence="1">
    <location>
        <begin position="76"/>
        <end position="94"/>
    </location>
</feature>
<accession>A0A1Y2PEL9</accession>
<sequence length="146" mass="15295">MKSNLFLKVLVALIFILAVVGMIMVANGGEDTSPEMASAASFMVNFAVVLLGLAAFLAVVMSLLSLFKNPAALKKTLLGLVVLGVLLAVSYFASSDGAVTGANNESLLEAGSVSKWSETGLNYSYILLVVGGVFFVWDLLKSLIKS</sequence>
<evidence type="ECO:0000256" key="1">
    <source>
        <dbReference type="SAM" id="Phobius"/>
    </source>
</evidence>
<keyword evidence="1" id="KW-0472">Membrane</keyword>
<organism evidence="2 3">
    <name type="scientific">Tenacibaculum holothuriorum</name>
    <dbReference type="NCBI Taxonomy" id="1635173"/>
    <lineage>
        <taxon>Bacteria</taxon>
        <taxon>Pseudomonadati</taxon>
        <taxon>Bacteroidota</taxon>
        <taxon>Flavobacteriia</taxon>
        <taxon>Flavobacteriales</taxon>
        <taxon>Flavobacteriaceae</taxon>
        <taxon>Tenacibaculum</taxon>
    </lineage>
</organism>
<dbReference type="STRING" id="1635173.WH52_02770"/>
<keyword evidence="1" id="KW-0812">Transmembrane</keyword>
<dbReference type="AlphaFoldDB" id="A0A1Y2PEL9"/>
<feature type="transmembrane region" description="Helical" evidence="1">
    <location>
        <begin position="44"/>
        <end position="64"/>
    </location>
</feature>
<feature type="transmembrane region" description="Helical" evidence="1">
    <location>
        <begin position="123"/>
        <end position="140"/>
    </location>
</feature>
<dbReference type="Proteomes" id="UP000194221">
    <property type="component" value="Unassembled WGS sequence"/>
</dbReference>
<protein>
    <submittedName>
        <fullName evidence="2">Uncharacterized protein</fullName>
    </submittedName>
</protein>
<reference evidence="2 3" key="1">
    <citation type="submission" date="2015-03" db="EMBL/GenBank/DDBJ databases">
        <title>Genome sequence of Tenacibaculum sp. S2-2, isolated from intestinal microbiota of sea cucumber, Apostichopus japonicas.</title>
        <authorList>
            <person name="Shao Z."/>
            <person name="Wang L."/>
            <person name="Li X."/>
        </authorList>
    </citation>
    <scope>NUCLEOTIDE SEQUENCE [LARGE SCALE GENOMIC DNA]</scope>
    <source>
        <strain evidence="2 3">S2-2</strain>
    </source>
</reference>
<dbReference type="RefSeq" id="WP_086029422.1">
    <property type="nucleotide sequence ID" value="NZ_LAPZ01000002.1"/>
</dbReference>
<dbReference type="OrthoDB" id="1202461at2"/>
<keyword evidence="1" id="KW-1133">Transmembrane helix</keyword>
<name>A0A1Y2PEL9_9FLAO</name>
<comment type="caution">
    <text evidence="2">The sequence shown here is derived from an EMBL/GenBank/DDBJ whole genome shotgun (WGS) entry which is preliminary data.</text>
</comment>
<dbReference type="InParanoid" id="A0A1Y2PEL9"/>